<sequence length="292" mass="32047">MYHRQERAAFTVTLLGLVGTYLCLVLSLVMPSLVTYHIGDAGILLLHFLTLHFGLPTASPSQRHASPKVRTFQLRSHSIVDDPFATVQLEDLQSFLLDAVHFDQFLAHAVEMQRVTELLTWQLVQHYKAKRVSIKVVYNLCLAPHAVLGSNAASALGPRIAAFVNKPHSDIIDRLLDTLHDKLLRVLINDVLPSYRDSSPTWDTYLHRSNILRDCAQPKGPQMPESISATALRGTSDLESGGRAVSSDRSGSARRAGSILSAASLGLSPSSRPRAPERQGTVFTARSIMLAP</sequence>
<proteinExistence type="predicted"/>
<name>A0A067BQS5_SAPPC</name>
<feature type="compositionally biased region" description="Low complexity" evidence="1">
    <location>
        <begin position="241"/>
        <end position="256"/>
    </location>
</feature>
<feature type="region of interest" description="Disordered" evidence="1">
    <location>
        <begin position="232"/>
        <end position="256"/>
    </location>
</feature>
<evidence type="ECO:0000313" key="3">
    <source>
        <dbReference type="EMBL" id="KDO19125.1"/>
    </source>
</evidence>
<dbReference type="AlphaFoldDB" id="A0A067BQS5"/>
<dbReference type="VEuPathDB" id="FungiDB:SPRG_14958"/>
<dbReference type="OrthoDB" id="85488at2759"/>
<feature type="transmembrane region" description="Helical" evidence="2">
    <location>
        <begin position="12"/>
        <end position="30"/>
    </location>
</feature>
<keyword evidence="2" id="KW-0472">Membrane</keyword>
<evidence type="ECO:0000256" key="2">
    <source>
        <dbReference type="SAM" id="Phobius"/>
    </source>
</evidence>
<gene>
    <name evidence="3" type="ORF">SPRG_14958</name>
</gene>
<keyword evidence="4" id="KW-1185">Reference proteome</keyword>
<reference evidence="3 4" key="1">
    <citation type="journal article" date="2013" name="PLoS Genet.">
        <title>Distinctive expansion of potential virulence genes in the genome of the oomycete fish pathogen Saprolegnia parasitica.</title>
        <authorList>
            <person name="Jiang R.H."/>
            <person name="de Bruijn I."/>
            <person name="Haas B.J."/>
            <person name="Belmonte R."/>
            <person name="Lobach L."/>
            <person name="Christie J."/>
            <person name="van den Ackerveken G."/>
            <person name="Bottin A."/>
            <person name="Bulone V."/>
            <person name="Diaz-Moreno S.M."/>
            <person name="Dumas B."/>
            <person name="Fan L."/>
            <person name="Gaulin E."/>
            <person name="Govers F."/>
            <person name="Grenville-Briggs L.J."/>
            <person name="Horner N.R."/>
            <person name="Levin J.Z."/>
            <person name="Mammella M."/>
            <person name="Meijer H.J."/>
            <person name="Morris P."/>
            <person name="Nusbaum C."/>
            <person name="Oome S."/>
            <person name="Phillips A.J."/>
            <person name="van Rooyen D."/>
            <person name="Rzeszutek E."/>
            <person name="Saraiva M."/>
            <person name="Secombes C.J."/>
            <person name="Seidl M.F."/>
            <person name="Snel B."/>
            <person name="Stassen J.H."/>
            <person name="Sykes S."/>
            <person name="Tripathy S."/>
            <person name="van den Berg H."/>
            <person name="Vega-Arreguin J.C."/>
            <person name="Wawra S."/>
            <person name="Young S.K."/>
            <person name="Zeng Q."/>
            <person name="Dieguez-Uribeondo J."/>
            <person name="Russ C."/>
            <person name="Tyler B.M."/>
            <person name="van West P."/>
        </authorList>
    </citation>
    <scope>NUCLEOTIDE SEQUENCE [LARGE SCALE GENOMIC DNA]</scope>
    <source>
        <strain evidence="3 4">CBS 223.65</strain>
    </source>
</reference>
<dbReference type="GeneID" id="24136736"/>
<dbReference type="RefSeq" id="XP_012210158.1">
    <property type="nucleotide sequence ID" value="XM_012354768.1"/>
</dbReference>
<keyword evidence="2" id="KW-1133">Transmembrane helix</keyword>
<evidence type="ECO:0000256" key="1">
    <source>
        <dbReference type="SAM" id="MobiDB-lite"/>
    </source>
</evidence>
<dbReference type="Proteomes" id="UP000030745">
    <property type="component" value="Unassembled WGS sequence"/>
</dbReference>
<evidence type="ECO:0000313" key="4">
    <source>
        <dbReference type="Proteomes" id="UP000030745"/>
    </source>
</evidence>
<dbReference type="EMBL" id="KK583369">
    <property type="protein sequence ID" value="KDO19125.1"/>
    <property type="molecule type" value="Genomic_DNA"/>
</dbReference>
<organism evidence="3 4">
    <name type="scientific">Saprolegnia parasitica (strain CBS 223.65)</name>
    <dbReference type="NCBI Taxonomy" id="695850"/>
    <lineage>
        <taxon>Eukaryota</taxon>
        <taxon>Sar</taxon>
        <taxon>Stramenopiles</taxon>
        <taxon>Oomycota</taxon>
        <taxon>Saprolegniomycetes</taxon>
        <taxon>Saprolegniales</taxon>
        <taxon>Saprolegniaceae</taxon>
        <taxon>Saprolegnia</taxon>
    </lineage>
</organism>
<keyword evidence="2" id="KW-0812">Transmembrane</keyword>
<evidence type="ECO:0008006" key="5">
    <source>
        <dbReference type="Google" id="ProtNLM"/>
    </source>
</evidence>
<accession>A0A067BQS5</accession>
<protein>
    <recommendedName>
        <fullName evidence="5">RGS domain-containing protein</fullName>
    </recommendedName>
</protein>
<dbReference type="KEGG" id="spar:SPRG_14958"/>